<organism evidence="2 3">
    <name type="scientific">Aeromonas phage PX29</name>
    <dbReference type="NCBI Taxonomy" id="926067"/>
    <lineage>
        <taxon>Viruses</taxon>
        <taxon>Duplodnaviria</taxon>
        <taxon>Heunggongvirae</taxon>
        <taxon>Uroviricota</taxon>
        <taxon>Caudoviricetes</taxon>
        <taxon>Pantevenvirales</taxon>
        <taxon>Straboviridae</taxon>
        <taxon>Angelvirus</taxon>
        <taxon>Angelvirus px29</taxon>
    </lineage>
</organism>
<feature type="compositionally biased region" description="Basic and acidic residues" evidence="1">
    <location>
        <begin position="256"/>
        <end position="269"/>
    </location>
</feature>
<accession>E5DQB4</accession>
<feature type="compositionally biased region" description="Basic and acidic residues" evidence="1">
    <location>
        <begin position="557"/>
        <end position="573"/>
    </location>
</feature>
<dbReference type="RefSeq" id="YP_009011610.1">
    <property type="nucleotide sequence ID" value="NC_023688.1"/>
</dbReference>
<feature type="compositionally biased region" description="Polar residues" evidence="1">
    <location>
        <begin position="270"/>
        <end position="283"/>
    </location>
</feature>
<feature type="compositionally biased region" description="Low complexity" evidence="1">
    <location>
        <begin position="584"/>
        <end position="597"/>
    </location>
</feature>
<name>E5DQB4_9CAUD</name>
<sequence>MKESNEILEDSSLKLAVQLDDTRKQARDLETAFDMTTDSSLDVAKAEDKLVKSITDKTKATERATEYIDTVAYSQRNSAAIEDDYQKALQRRTELENKISKQSPIVRYSEQVASGESQPTSPDTAPEPSPAKPADDVDAALAKYLKERGMTSRKERDDKRVSDKKDKDAKMNFIVREVRDAGIAGIQYIAKGAMSTVSNAIGTMVSGVESAVFKDIPGYGMAKGAVLGAAGATGKMVKTGGSKLIEKYKESSFQRDKQKEISKFHEERGTSGQERTQDEQANTEAKEQKQERNENRQERGENDKRHKSLITVLKDLGKMILIGGIMKMFSGLLGSLSMLGTGLFSRFGLLITTLGGLAAKFAGAMKTALAGMFDKVFPDFKKKMGKTPDVDKNGKPKPKPDVDADGKTKTDAKGKPKPNVEIDADGKPKTVEPGKPNAPEMKPGKALGEAAETVEGKAGSKAAAAGTKGIMERLGGKAALKGAAKVVGSVAARFIPFVGTALLLSDLYDIADYVSGGKVTEMVEDAGSAIKEKLSPVANIQSGMAPESASVEQSGENLKRAETEKKERDRQREAAATQARMAMVSNVSNNNTSVYTSGFGFQSDHPYSNSTPHGVQNR</sequence>
<evidence type="ECO:0000313" key="2">
    <source>
        <dbReference type="EMBL" id="ADQ52900.1"/>
    </source>
</evidence>
<feature type="region of interest" description="Disordered" evidence="1">
    <location>
        <begin position="543"/>
        <end position="618"/>
    </location>
</feature>
<feature type="region of interest" description="Disordered" evidence="1">
    <location>
        <begin position="100"/>
        <end position="135"/>
    </location>
</feature>
<feature type="compositionally biased region" description="Basic and acidic residues" evidence="1">
    <location>
        <begin position="284"/>
        <end position="304"/>
    </location>
</feature>
<dbReference type="GeneID" id="18560105"/>
<keyword evidence="3" id="KW-1185">Reference proteome</keyword>
<evidence type="ECO:0000313" key="3">
    <source>
        <dbReference type="Proteomes" id="UP000008726"/>
    </source>
</evidence>
<feature type="region of interest" description="Disordered" evidence="1">
    <location>
        <begin position="146"/>
        <end position="165"/>
    </location>
</feature>
<feature type="compositionally biased region" description="Polar residues" evidence="1">
    <location>
        <begin position="605"/>
        <end position="618"/>
    </location>
</feature>
<feature type="compositionally biased region" description="Basic and acidic residues" evidence="1">
    <location>
        <begin position="384"/>
        <end position="432"/>
    </location>
</feature>
<dbReference type="OrthoDB" id="9225at10239"/>
<evidence type="ECO:0000256" key="1">
    <source>
        <dbReference type="SAM" id="MobiDB-lite"/>
    </source>
</evidence>
<protein>
    <submittedName>
        <fullName evidence="2">Uncharacterized protein</fullName>
    </submittedName>
</protein>
<dbReference type="Proteomes" id="UP000008726">
    <property type="component" value="Segment"/>
</dbReference>
<reference evidence="2 3" key="1">
    <citation type="journal article" date="2010" name="Virol. J.">
        <title>Genomes of the T4-related bacteriophages as windows on microbial genome evolution.</title>
        <authorList>
            <person name="Petrov V.M."/>
            <person name="Ratnayaka S."/>
            <person name="Nolan J.M."/>
            <person name="Miller E.S."/>
            <person name="Karam J.D."/>
        </authorList>
    </citation>
    <scope>NUCLEOTIDE SEQUENCE [LARGE SCALE GENOMIC DNA]</scope>
</reference>
<feature type="region of interest" description="Disordered" evidence="1">
    <location>
        <begin position="384"/>
        <end position="443"/>
    </location>
</feature>
<proteinExistence type="predicted"/>
<feature type="region of interest" description="Disordered" evidence="1">
    <location>
        <begin position="256"/>
        <end position="305"/>
    </location>
</feature>
<gene>
    <name evidence="2" type="ORF">PX29p181</name>
</gene>
<feature type="compositionally biased region" description="Polar residues" evidence="1">
    <location>
        <begin position="111"/>
        <end position="123"/>
    </location>
</feature>
<dbReference type="KEGG" id="vg:18560105"/>
<dbReference type="EMBL" id="GU396103">
    <property type="protein sequence ID" value="ADQ52900.1"/>
    <property type="molecule type" value="Genomic_DNA"/>
</dbReference>